<evidence type="ECO:0000256" key="1">
    <source>
        <dbReference type="SAM" id="MobiDB-lite"/>
    </source>
</evidence>
<proteinExistence type="predicted"/>
<accession>A0AAN9RQI8</accession>
<evidence type="ECO:0000313" key="2">
    <source>
        <dbReference type="EMBL" id="KAK7382026.1"/>
    </source>
</evidence>
<reference evidence="2 3" key="1">
    <citation type="submission" date="2024-01" db="EMBL/GenBank/DDBJ databases">
        <title>The genomes of 5 underutilized Papilionoideae crops provide insights into root nodulation and disease resistanc.</title>
        <authorList>
            <person name="Jiang F."/>
        </authorList>
    </citation>
    <scope>NUCLEOTIDE SEQUENCE [LARGE SCALE GENOMIC DNA]</scope>
    <source>
        <strain evidence="2">JINMINGXINNONG_FW02</strain>
        <tissue evidence="2">Leaves</tissue>
    </source>
</reference>
<feature type="compositionally biased region" description="Basic and acidic residues" evidence="1">
    <location>
        <begin position="32"/>
        <end position="43"/>
    </location>
</feature>
<feature type="region of interest" description="Disordered" evidence="1">
    <location>
        <begin position="1"/>
        <end position="174"/>
    </location>
</feature>
<feature type="compositionally biased region" description="Basic and acidic residues" evidence="1">
    <location>
        <begin position="124"/>
        <end position="135"/>
    </location>
</feature>
<sequence>MVNDSAQDGLDSENHAMMELPVGLLDEDERDNEMNISKEETQTKNEIFIEELPVGLLDEKTEESEVEKRDEAKPKEVLLAQEGECNQDEETSSSTNNTSKATQLEQQQQPLEDQEVQSSGESDGWIKIEFNKDELQSGEGVGTDIESPPLTTNVNYREPVNEDVFVEANDVNNG</sequence>
<name>A0AAN9RQI8_PHACN</name>
<comment type="caution">
    <text evidence="2">The sequence shown here is derived from an EMBL/GenBank/DDBJ whole genome shotgun (WGS) entry which is preliminary data.</text>
</comment>
<keyword evidence="3" id="KW-1185">Reference proteome</keyword>
<gene>
    <name evidence="2" type="ORF">VNO80_00667</name>
</gene>
<dbReference type="EMBL" id="JAYMYR010000001">
    <property type="protein sequence ID" value="KAK7382026.1"/>
    <property type="molecule type" value="Genomic_DNA"/>
</dbReference>
<organism evidence="2 3">
    <name type="scientific">Phaseolus coccineus</name>
    <name type="common">Scarlet runner bean</name>
    <name type="synonym">Phaseolus multiflorus</name>
    <dbReference type="NCBI Taxonomy" id="3886"/>
    <lineage>
        <taxon>Eukaryota</taxon>
        <taxon>Viridiplantae</taxon>
        <taxon>Streptophyta</taxon>
        <taxon>Embryophyta</taxon>
        <taxon>Tracheophyta</taxon>
        <taxon>Spermatophyta</taxon>
        <taxon>Magnoliopsida</taxon>
        <taxon>eudicotyledons</taxon>
        <taxon>Gunneridae</taxon>
        <taxon>Pentapetalae</taxon>
        <taxon>rosids</taxon>
        <taxon>fabids</taxon>
        <taxon>Fabales</taxon>
        <taxon>Fabaceae</taxon>
        <taxon>Papilionoideae</taxon>
        <taxon>50 kb inversion clade</taxon>
        <taxon>NPAAA clade</taxon>
        <taxon>indigoferoid/millettioid clade</taxon>
        <taxon>Phaseoleae</taxon>
        <taxon>Phaseolus</taxon>
    </lineage>
</organism>
<evidence type="ECO:0000313" key="3">
    <source>
        <dbReference type="Proteomes" id="UP001374584"/>
    </source>
</evidence>
<protein>
    <submittedName>
        <fullName evidence="2">Uncharacterized protein</fullName>
    </submittedName>
</protein>
<dbReference type="AlphaFoldDB" id="A0AAN9RQI8"/>
<dbReference type="Proteomes" id="UP001374584">
    <property type="component" value="Unassembled WGS sequence"/>
</dbReference>
<feature type="compositionally biased region" description="Basic and acidic residues" evidence="1">
    <location>
        <begin position="66"/>
        <end position="76"/>
    </location>
</feature>
<feature type="compositionally biased region" description="Low complexity" evidence="1">
    <location>
        <begin position="92"/>
        <end position="111"/>
    </location>
</feature>